<sequence>MAQFAARMVFRMPNHRMAFQHVWFEFSDDGYLSAFLSDDELTDSGDEIDIGDVWFPDIGYVSCDELFETDEEDYVLWLERMHILSFENPLYDEFPYEDTEEGSIEDFVSSLWSLDRIGEDADLDDIVLEDYDSGEEADDESGESVD</sequence>
<dbReference type="AGR" id="WB:WBGene00016537"/>
<reference evidence="1 2" key="1">
    <citation type="journal article" date="1998" name="Science">
        <title>Genome sequence of the nematode C. elegans: a platform for investigating biology.</title>
        <authorList>
            <consortium name="The C. elegans sequencing consortium"/>
            <person name="Sulson J.E."/>
            <person name="Waterston R."/>
        </authorList>
    </citation>
    <scope>NUCLEOTIDE SEQUENCE [LARGE SCALE GENOMIC DNA]</scope>
    <source>
        <strain evidence="1 2">Bristol N2</strain>
    </source>
</reference>
<dbReference type="UCSC" id="C39E6.2">
    <property type="organism name" value="c. elegans"/>
</dbReference>
<dbReference type="InParanoid" id="Q18531"/>
<dbReference type="STRING" id="6239.C39E6.2.1"/>
<dbReference type="PIR" id="T29738">
    <property type="entry name" value="T29738"/>
</dbReference>
<name>Q18531_CAEEL</name>
<evidence type="ECO:0000313" key="1">
    <source>
        <dbReference type="EMBL" id="CCD67079.2"/>
    </source>
</evidence>
<protein>
    <submittedName>
        <fullName evidence="1">DUF5319 domain-containing protein</fullName>
    </submittedName>
</protein>
<dbReference type="PaxDb" id="6239-C39E6.2"/>
<dbReference type="HOGENOM" id="CLU_1653712_0_0_1"/>
<evidence type="ECO:0000313" key="2">
    <source>
        <dbReference type="Proteomes" id="UP000001940"/>
    </source>
</evidence>
<proteinExistence type="predicted"/>
<dbReference type="AlphaFoldDB" id="Q18531"/>
<dbReference type="CTD" id="183341"/>
<accession>Q18531</accession>
<organism evidence="1 2">
    <name type="scientific">Caenorhabditis elegans</name>
    <dbReference type="NCBI Taxonomy" id="6239"/>
    <lineage>
        <taxon>Eukaryota</taxon>
        <taxon>Metazoa</taxon>
        <taxon>Ecdysozoa</taxon>
        <taxon>Nematoda</taxon>
        <taxon>Chromadorea</taxon>
        <taxon>Rhabditida</taxon>
        <taxon>Rhabditina</taxon>
        <taxon>Rhabditomorpha</taxon>
        <taxon>Rhabditoidea</taxon>
        <taxon>Rhabditidae</taxon>
        <taxon>Peloderinae</taxon>
        <taxon>Caenorhabditis</taxon>
    </lineage>
</organism>
<dbReference type="FunCoup" id="Q18531">
    <property type="interactions" value="127"/>
</dbReference>
<dbReference type="KEGG" id="cel:CELE_C39E6.2"/>
<dbReference type="GeneID" id="183341"/>
<dbReference type="WormBase" id="C39E6.2">
    <property type="protein sequence ID" value="CE53606"/>
    <property type="gene ID" value="WBGene00016537"/>
</dbReference>
<keyword evidence="2" id="KW-1185">Reference proteome</keyword>
<dbReference type="EMBL" id="BX284606">
    <property type="protein sequence ID" value="CCD67079.2"/>
    <property type="molecule type" value="Genomic_DNA"/>
</dbReference>
<dbReference type="Proteomes" id="UP000001940">
    <property type="component" value="Chromosome X"/>
</dbReference>
<evidence type="ECO:0000313" key="3">
    <source>
        <dbReference type="WormBase" id="C39E6.2"/>
    </source>
</evidence>
<gene>
    <name evidence="1 3" type="ORF">C39E6.2</name>
    <name evidence="1" type="ORF">CELE_C39E6.2</name>
</gene>
<dbReference type="RefSeq" id="NP_508813.2">
    <property type="nucleotide sequence ID" value="NM_076412.2"/>
</dbReference>